<dbReference type="GO" id="GO:0004497">
    <property type="term" value="F:monooxygenase activity"/>
    <property type="evidence" value="ECO:0007669"/>
    <property type="project" value="UniProtKB-KW"/>
</dbReference>
<dbReference type="CDD" id="cd20653">
    <property type="entry name" value="CYP81"/>
    <property type="match status" value="1"/>
</dbReference>
<dbReference type="GO" id="GO:0016705">
    <property type="term" value="F:oxidoreductase activity, acting on paired donors, with incorporation or reduction of molecular oxygen"/>
    <property type="evidence" value="ECO:0007669"/>
    <property type="project" value="InterPro"/>
</dbReference>
<evidence type="ECO:0000256" key="7">
    <source>
        <dbReference type="ARBA" id="ARBA00023033"/>
    </source>
</evidence>
<dbReference type="GO" id="GO:0016020">
    <property type="term" value="C:membrane"/>
    <property type="evidence" value="ECO:0007669"/>
    <property type="project" value="UniProtKB-SubCell"/>
</dbReference>
<reference evidence="11 12" key="1">
    <citation type="journal article" date="2018" name="Sci. Data">
        <title>The draft genome sequence of cork oak.</title>
        <authorList>
            <person name="Ramos A.M."/>
            <person name="Usie A."/>
            <person name="Barbosa P."/>
            <person name="Barros P.M."/>
            <person name="Capote T."/>
            <person name="Chaves I."/>
            <person name="Simoes F."/>
            <person name="Abreu I."/>
            <person name="Carrasquinho I."/>
            <person name="Faro C."/>
            <person name="Guimaraes J.B."/>
            <person name="Mendonca D."/>
            <person name="Nobrega F."/>
            <person name="Rodrigues L."/>
            <person name="Saibo N.J.M."/>
            <person name="Varela M.C."/>
            <person name="Egas C."/>
            <person name="Matos J."/>
            <person name="Miguel C.M."/>
            <person name="Oliveira M.M."/>
            <person name="Ricardo C.P."/>
            <person name="Goncalves S."/>
        </authorList>
    </citation>
    <scope>NUCLEOTIDE SEQUENCE [LARGE SCALE GENOMIC DNA]</scope>
    <source>
        <strain evidence="12">cv. HL8</strain>
    </source>
</reference>
<keyword evidence="3 9" id="KW-0349">Heme</keyword>
<dbReference type="PANTHER" id="PTHR47947:SF24">
    <property type="entry name" value="ISOFLAVONE 2'-HYDROXYLASE-LIKE"/>
    <property type="match status" value="1"/>
</dbReference>
<organism evidence="11 12">
    <name type="scientific">Quercus suber</name>
    <name type="common">Cork oak</name>
    <dbReference type="NCBI Taxonomy" id="58331"/>
    <lineage>
        <taxon>Eukaryota</taxon>
        <taxon>Viridiplantae</taxon>
        <taxon>Streptophyta</taxon>
        <taxon>Embryophyta</taxon>
        <taxon>Tracheophyta</taxon>
        <taxon>Spermatophyta</taxon>
        <taxon>Magnoliopsida</taxon>
        <taxon>eudicotyledons</taxon>
        <taxon>Gunneridae</taxon>
        <taxon>Pentapetalae</taxon>
        <taxon>rosids</taxon>
        <taxon>fabids</taxon>
        <taxon>Fagales</taxon>
        <taxon>Fagaceae</taxon>
        <taxon>Quercus</taxon>
    </lineage>
</organism>
<keyword evidence="7" id="KW-0503">Monooxygenase</keyword>
<keyword evidence="4 9" id="KW-0479">Metal-binding</keyword>
<dbReference type="InterPro" id="IPR036396">
    <property type="entry name" value="Cyt_P450_sf"/>
</dbReference>
<comment type="similarity">
    <text evidence="2">Belongs to the cytochrome P450 family.</text>
</comment>
<evidence type="ECO:0000256" key="2">
    <source>
        <dbReference type="ARBA" id="ARBA00010617"/>
    </source>
</evidence>
<comment type="cofactor">
    <cofactor evidence="9">
        <name>heme</name>
        <dbReference type="ChEBI" id="CHEBI:30413"/>
    </cofactor>
</comment>
<dbReference type="PRINTS" id="PR00385">
    <property type="entry name" value="P450"/>
</dbReference>
<dbReference type="InterPro" id="IPR017972">
    <property type="entry name" value="Cyt_P450_CS"/>
</dbReference>
<evidence type="ECO:0000313" key="11">
    <source>
        <dbReference type="EMBL" id="KAK7822828.1"/>
    </source>
</evidence>
<dbReference type="PRINTS" id="PR00463">
    <property type="entry name" value="EP450I"/>
</dbReference>
<dbReference type="EMBL" id="PKMF04000654">
    <property type="protein sequence ID" value="KAK7822828.1"/>
    <property type="molecule type" value="Genomic_DNA"/>
</dbReference>
<evidence type="ECO:0000256" key="9">
    <source>
        <dbReference type="PIRSR" id="PIRSR602401-1"/>
    </source>
</evidence>
<comment type="subcellular location">
    <subcellularLocation>
        <location evidence="1">Membrane</location>
    </subcellularLocation>
</comment>
<comment type="caution">
    <text evidence="11">The sequence shown here is derived from an EMBL/GenBank/DDBJ whole genome shotgun (WGS) entry which is preliminary data.</text>
</comment>
<keyword evidence="12" id="KW-1185">Reference proteome</keyword>
<gene>
    <name evidence="11" type="primary">CYP81E8_12</name>
    <name evidence="11" type="ORF">CFP56_036189</name>
</gene>
<evidence type="ECO:0000256" key="10">
    <source>
        <dbReference type="SAM" id="Phobius"/>
    </source>
</evidence>
<dbReference type="PANTHER" id="PTHR47947">
    <property type="entry name" value="CYTOCHROME P450 82C3-RELATED"/>
    <property type="match status" value="1"/>
</dbReference>
<accession>A0AAW0J7Q7</accession>
<feature type="binding site" description="axial binding residue" evidence="9">
    <location>
        <position position="571"/>
    </location>
    <ligand>
        <name>heme</name>
        <dbReference type="ChEBI" id="CHEBI:30413"/>
    </ligand>
    <ligandPart>
        <name>Fe</name>
        <dbReference type="ChEBI" id="CHEBI:18248"/>
    </ligandPart>
</feature>
<sequence length="1307" mass="149045">MEAIFLYLCLTLLSFLVAFKLILKTRTTRPKHLPPSPPSLPIIGHLHLIEKPFHRTFHALSQKYGQIFSLKFGSQFVIIVSSPSAVEECFTKNDVVLANRPPFLLGKHLHYNNTTLVQSPYGDHWRNLRRISTLEIFSNNRLNKFLGIRSDEIKHLLRNLSRNSCHDMEAIFLYLCLTLLSFLVAYKLILKTRTTRPKHLPPSPPSLPIIGHLHLIKKPFHRTFHALSQKYGQIFSLKFGSQFVVIVSSPSAVEECFTKNDIVLANRPPFLLGKHLAYNNTTLVQSPYGDHWRNLRRISTLEIFSNNRLNKFLGIRSDEIKHLLRNLSHNSCQGFAKVELQSMLLEMTFNNIMRMVAGKRYYKYGEDVKDEEEARQFRRIIKELTRFGGASNPAEFVSILRWMDYGGLEKKLKSLSKRTDEFLQALIDEKRRKEGEGNTMIDHMLSLQKSQPEYYTDQIIKGLILVLLLAGTDTSAVTLEWAMTNLLNHPNILKKARDEIDSQIGEEKLIEESDVSKFDVPSGTMLLVNAWAIHRDPKVWDDATSFKPERFENGDGEAYKLIPFGIGRRTCPGAGLAQRTVSLTLGSLIQCFEWERVTEEEVDMTEGNGITMPKAVPLEAKCKARPVIHKLILKTRTTQPKHLLPSPPSLPIIGHLHIIKKPFHRTFHALSQKYGQIFSLKFGSQLVVIVSSPSAVEECFTKNDIVLANRPPFLLGKHLAYNNTTLAQSPYGDHWRNLRRISTLEIFSNNRLNKFLGIRSDEIKHLLRNLSSNSCHGFAKVELQSMLSEMTFNNIMRMVAGKRYYKYGEDVKDEEEARQFRRIIKELTGFGGASNPAEFVSILRWMDYGGLEKKLKSLSKRMDEFLQALIDEKRHKEEEGNTMIDHMLSLQKSQPEYYTDQIIKGLILVSALNNSSSLIEKTRKSWVTTEEVDTHEGSGLTMPKAMPLEARHVTILIPLSSPPPCSFQAFPPKKTTTQTPPTKPTFFANSRPSPSCKETPPSLFPSPFTNIRSGFLSSIRFPSRGCGIIPSAVEECFTKNDVIFANRPRSLAGKYFGYNHTTVVSAPYGDHWRNLRRISALEILSTNRLNMFTSIRRDEVKHLLRKLSRNSSQDFAKVELKSLFSELTFNIIMRMVAGKRCYGYGEAVKGEKEARQFREIMKEIVAIVGESGPGQFLPMLRWIDYGGLEKRMMGLSKRMDEFMQGLIDEKRGKEGNTMIDHLLSLQRSQPEYYTDQIIKGLIREEVDMAEGKGPTLPKAVPLEAMCKAHPIVHKVLSESKHDNEVSAVSFLATRVKPIDLYHNTLTN</sequence>
<dbReference type="InterPro" id="IPR001128">
    <property type="entry name" value="Cyt_P450"/>
</dbReference>
<keyword evidence="10" id="KW-0812">Transmembrane</keyword>
<protein>
    <submittedName>
        <fullName evidence="11">Cytochrome p450 81e8</fullName>
    </submittedName>
</protein>
<evidence type="ECO:0000256" key="3">
    <source>
        <dbReference type="ARBA" id="ARBA00022617"/>
    </source>
</evidence>
<evidence type="ECO:0000256" key="4">
    <source>
        <dbReference type="ARBA" id="ARBA00022723"/>
    </source>
</evidence>
<dbReference type="Proteomes" id="UP000237347">
    <property type="component" value="Unassembled WGS sequence"/>
</dbReference>
<evidence type="ECO:0000256" key="8">
    <source>
        <dbReference type="ARBA" id="ARBA00023136"/>
    </source>
</evidence>
<keyword evidence="10" id="KW-1133">Transmembrane helix</keyword>
<proteinExistence type="inferred from homology"/>
<evidence type="ECO:0000313" key="12">
    <source>
        <dbReference type="Proteomes" id="UP000237347"/>
    </source>
</evidence>
<dbReference type="Gene3D" id="1.10.630.10">
    <property type="entry name" value="Cytochrome P450"/>
    <property type="match status" value="5"/>
</dbReference>
<evidence type="ECO:0000256" key="5">
    <source>
        <dbReference type="ARBA" id="ARBA00023002"/>
    </source>
</evidence>
<evidence type="ECO:0000256" key="1">
    <source>
        <dbReference type="ARBA" id="ARBA00004370"/>
    </source>
</evidence>
<dbReference type="InterPro" id="IPR050651">
    <property type="entry name" value="Plant_Cytochrome_P450_Monoox"/>
</dbReference>
<dbReference type="GO" id="GO:0020037">
    <property type="term" value="F:heme binding"/>
    <property type="evidence" value="ECO:0007669"/>
    <property type="project" value="InterPro"/>
</dbReference>
<name>A0AAW0J7Q7_QUESU</name>
<keyword evidence="8 10" id="KW-0472">Membrane</keyword>
<keyword evidence="6 9" id="KW-0408">Iron</keyword>
<feature type="transmembrane region" description="Helical" evidence="10">
    <location>
        <begin position="171"/>
        <end position="190"/>
    </location>
</feature>
<dbReference type="PROSITE" id="PS00086">
    <property type="entry name" value="CYTOCHROME_P450"/>
    <property type="match status" value="1"/>
</dbReference>
<dbReference type="Pfam" id="PF00067">
    <property type="entry name" value="p450"/>
    <property type="match status" value="4"/>
</dbReference>
<dbReference type="SUPFAM" id="SSF48264">
    <property type="entry name" value="Cytochrome P450"/>
    <property type="match status" value="4"/>
</dbReference>
<dbReference type="InterPro" id="IPR002401">
    <property type="entry name" value="Cyt_P450_E_grp-I"/>
</dbReference>
<dbReference type="FunFam" id="1.10.630.10:FF:000023">
    <property type="entry name" value="Cytochrome P450 family protein"/>
    <property type="match status" value="1"/>
</dbReference>
<keyword evidence="5" id="KW-0560">Oxidoreductase</keyword>
<evidence type="ECO:0000256" key="6">
    <source>
        <dbReference type="ARBA" id="ARBA00023004"/>
    </source>
</evidence>
<dbReference type="GO" id="GO:0005506">
    <property type="term" value="F:iron ion binding"/>
    <property type="evidence" value="ECO:0007669"/>
    <property type="project" value="InterPro"/>
</dbReference>